<keyword evidence="6 13" id="KW-0732">Signal</keyword>
<keyword evidence="4" id="KW-0410">Iron transport</keyword>
<evidence type="ECO:0000313" key="16">
    <source>
        <dbReference type="EMBL" id="WED63836.1"/>
    </source>
</evidence>
<dbReference type="Gene3D" id="2.40.170.20">
    <property type="entry name" value="TonB-dependent receptor, beta-barrel domain"/>
    <property type="match status" value="1"/>
</dbReference>
<comment type="similarity">
    <text evidence="12">Belongs to the TonB-dependent receptor family.</text>
</comment>
<proteinExistence type="inferred from homology"/>
<evidence type="ECO:0000259" key="14">
    <source>
        <dbReference type="Pfam" id="PF00593"/>
    </source>
</evidence>
<organism evidence="16 17">
    <name type="scientific">Synoicihabitans lomoniglobus</name>
    <dbReference type="NCBI Taxonomy" id="2909285"/>
    <lineage>
        <taxon>Bacteria</taxon>
        <taxon>Pseudomonadati</taxon>
        <taxon>Verrucomicrobiota</taxon>
        <taxon>Opitutia</taxon>
        <taxon>Opitutales</taxon>
        <taxon>Opitutaceae</taxon>
        <taxon>Synoicihabitans</taxon>
    </lineage>
</organism>
<keyword evidence="7" id="KW-0408">Iron</keyword>
<name>A0AAE9ZUZ1_9BACT</name>
<dbReference type="Proteomes" id="UP001218638">
    <property type="component" value="Chromosome"/>
</dbReference>
<dbReference type="SUPFAM" id="SSF56935">
    <property type="entry name" value="Porins"/>
    <property type="match status" value="1"/>
</dbReference>
<evidence type="ECO:0000256" key="1">
    <source>
        <dbReference type="ARBA" id="ARBA00004571"/>
    </source>
</evidence>
<feature type="chain" id="PRO_5042150145" evidence="13">
    <location>
        <begin position="34"/>
        <end position="812"/>
    </location>
</feature>
<evidence type="ECO:0000256" key="6">
    <source>
        <dbReference type="ARBA" id="ARBA00022729"/>
    </source>
</evidence>
<sequence>MMHTRNPTFARRRALLTTTATVALALTANTVTAQTATNSDENAEDVVTLSAFTVESEKGSGYRATNSIAATRSNTPIKDVPLNIQVFTQDLYEDLLITNQTDLEAYNASLVNGGADHRSSNAIQQAYNNFIFRGFIQNWGIRDGLREYDPIDTQGLARVEVIKGPAAPLYGLAYPGGIMNNITKQVDFSENFTDVRLTAASFGENRATIDANYSGEVGGGKFGVRFNAAHTTSKDERAHSEGSIKYTQAQLAWQPTPTTQIEFLAERGYREKPNGLSYFATGEVDAAGNALGNQTSIPLQEFFPEISYEWNWSDGVNMRSLDTKLYRGKVTQAVGENLVLSAYLQYSARKQIDGDGWDANGSGGADSWEAGGGWLFGADNLPGTADDSIQMGYSYRDWANNMHAYGVTGVYKLDFDSVQNTFTFGANVWGEHFRSRSHTQANSANKQTREFPIQQGIAINPSYAPPTDVQPITDGNGYTHETNSNDYYFASWQMAALDNRLKINASVNRTNLNLLQWANGQAAVPAETDQSKTSPMVGAMYDITDEISIYAVTSSSLFPETTKDSFGTQMPPQVGKGQEIGIKTELMEGKLSGTVSLYQINQTGGFQVDGTAENLNTSRWDAMTAAERAVAFPGQTRGDLLGDNVPGAKQESTGYELDLIYQPNRNWQILFSYANNDQEVVEAINTATIGQSTSGHVDSQFSILTRYSILDGTFDGLWMGLGVHRADGALQDYNGPGGAARFNPSTLRAEVFAGYSFKFFDYDSTLQLNVKNITRQEEFFGWQATGSAATIATKRYEIPTKMRFSLTWGLEF</sequence>
<keyword evidence="3" id="KW-1134">Transmembrane beta strand</keyword>
<dbReference type="GO" id="GO:0015344">
    <property type="term" value="F:siderophore uptake transmembrane transporter activity"/>
    <property type="evidence" value="ECO:0007669"/>
    <property type="project" value="TreeGrafter"/>
</dbReference>
<dbReference type="InterPro" id="IPR036942">
    <property type="entry name" value="Beta-barrel_TonB_sf"/>
</dbReference>
<keyword evidence="10 12" id="KW-0472">Membrane</keyword>
<dbReference type="Pfam" id="PF00593">
    <property type="entry name" value="TonB_dep_Rec_b-barrel"/>
    <property type="match status" value="1"/>
</dbReference>
<evidence type="ECO:0000256" key="5">
    <source>
        <dbReference type="ARBA" id="ARBA00022692"/>
    </source>
</evidence>
<dbReference type="InterPro" id="IPR039426">
    <property type="entry name" value="TonB-dep_rcpt-like"/>
</dbReference>
<evidence type="ECO:0000256" key="8">
    <source>
        <dbReference type="ARBA" id="ARBA00023065"/>
    </source>
</evidence>
<evidence type="ECO:0000256" key="13">
    <source>
        <dbReference type="SAM" id="SignalP"/>
    </source>
</evidence>
<keyword evidence="2" id="KW-0813">Transport</keyword>
<dbReference type="Pfam" id="PF07715">
    <property type="entry name" value="Plug"/>
    <property type="match status" value="1"/>
</dbReference>
<keyword evidence="5" id="KW-0812">Transmembrane</keyword>
<keyword evidence="11" id="KW-0998">Cell outer membrane</keyword>
<evidence type="ECO:0000256" key="4">
    <source>
        <dbReference type="ARBA" id="ARBA00022496"/>
    </source>
</evidence>
<dbReference type="AlphaFoldDB" id="A0AAE9ZUZ1"/>
<accession>A0AAE9ZUZ1</accession>
<keyword evidence="8" id="KW-0406">Ion transport</keyword>
<dbReference type="InterPro" id="IPR000531">
    <property type="entry name" value="Beta-barrel_TonB"/>
</dbReference>
<evidence type="ECO:0000256" key="2">
    <source>
        <dbReference type="ARBA" id="ARBA00022448"/>
    </source>
</evidence>
<keyword evidence="16" id="KW-0675">Receptor</keyword>
<dbReference type="Gene3D" id="2.170.130.10">
    <property type="entry name" value="TonB-dependent receptor, plug domain"/>
    <property type="match status" value="1"/>
</dbReference>
<dbReference type="PANTHER" id="PTHR32552">
    <property type="entry name" value="FERRICHROME IRON RECEPTOR-RELATED"/>
    <property type="match status" value="1"/>
</dbReference>
<evidence type="ECO:0000256" key="10">
    <source>
        <dbReference type="ARBA" id="ARBA00023136"/>
    </source>
</evidence>
<feature type="domain" description="TonB-dependent receptor-like beta-barrel" evidence="14">
    <location>
        <begin position="347"/>
        <end position="773"/>
    </location>
</feature>
<protein>
    <submittedName>
        <fullName evidence="16">TonB-dependent receptor</fullName>
    </submittedName>
</protein>
<dbReference type="PANTHER" id="PTHR32552:SF68">
    <property type="entry name" value="FERRICHROME OUTER MEMBRANE TRANSPORTER_PHAGE RECEPTOR"/>
    <property type="match status" value="1"/>
</dbReference>
<dbReference type="InterPro" id="IPR037066">
    <property type="entry name" value="Plug_dom_sf"/>
</dbReference>
<dbReference type="GO" id="GO:0009279">
    <property type="term" value="C:cell outer membrane"/>
    <property type="evidence" value="ECO:0007669"/>
    <property type="project" value="UniProtKB-SubCell"/>
</dbReference>
<evidence type="ECO:0000256" key="11">
    <source>
        <dbReference type="ARBA" id="ARBA00023237"/>
    </source>
</evidence>
<gene>
    <name evidence="16" type="ORF">PXH66_15975</name>
</gene>
<dbReference type="EMBL" id="CP119075">
    <property type="protein sequence ID" value="WED63836.1"/>
    <property type="molecule type" value="Genomic_DNA"/>
</dbReference>
<evidence type="ECO:0000256" key="3">
    <source>
        <dbReference type="ARBA" id="ARBA00022452"/>
    </source>
</evidence>
<evidence type="ECO:0000256" key="12">
    <source>
        <dbReference type="RuleBase" id="RU003357"/>
    </source>
</evidence>
<evidence type="ECO:0000259" key="15">
    <source>
        <dbReference type="Pfam" id="PF07715"/>
    </source>
</evidence>
<keyword evidence="9 12" id="KW-0798">TonB box</keyword>
<feature type="domain" description="TonB-dependent receptor plug" evidence="15">
    <location>
        <begin position="77"/>
        <end position="178"/>
    </location>
</feature>
<dbReference type="InterPro" id="IPR012910">
    <property type="entry name" value="Plug_dom"/>
</dbReference>
<dbReference type="RefSeq" id="WP_330930539.1">
    <property type="nucleotide sequence ID" value="NZ_CP119075.1"/>
</dbReference>
<dbReference type="KEGG" id="slom:PXH66_15975"/>
<evidence type="ECO:0000256" key="9">
    <source>
        <dbReference type="ARBA" id="ARBA00023077"/>
    </source>
</evidence>
<reference evidence="16" key="1">
    <citation type="submission" date="2023-03" db="EMBL/GenBank/DDBJ databases">
        <title>Lomoglobus Profundus gen. nov., sp. nov., a novel member of the phylum Verrucomicrobia, isolated from deep-marine sediment of South China Sea.</title>
        <authorList>
            <person name="Ahmad T."/>
            <person name="Ishaq S.E."/>
            <person name="Wang F."/>
        </authorList>
    </citation>
    <scope>NUCLEOTIDE SEQUENCE</scope>
    <source>
        <strain evidence="16">LMO-M01</strain>
    </source>
</reference>
<evidence type="ECO:0000256" key="7">
    <source>
        <dbReference type="ARBA" id="ARBA00023004"/>
    </source>
</evidence>
<evidence type="ECO:0000313" key="17">
    <source>
        <dbReference type="Proteomes" id="UP001218638"/>
    </source>
</evidence>
<feature type="signal peptide" evidence="13">
    <location>
        <begin position="1"/>
        <end position="33"/>
    </location>
</feature>
<keyword evidence="17" id="KW-1185">Reference proteome</keyword>
<comment type="subcellular location">
    <subcellularLocation>
        <location evidence="1">Cell outer membrane</location>
        <topology evidence="1">Multi-pass membrane protein</topology>
    </subcellularLocation>
</comment>